<proteinExistence type="predicted"/>
<dbReference type="EMBL" id="SIXI01000001">
    <property type="protein sequence ID" value="TBO34469.1"/>
    <property type="molecule type" value="Genomic_DNA"/>
</dbReference>
<dbReference type="RefSeq" id="WP_130966412.1">
    <property type="nucleotide sequence ID" value="NZ_SIXI01000001.1"/>
</dbReference>
<reference evidence="2 3" key="1">
    <citation type="submission" date="2019-02" db="EMBL/GenBank/DDBJ databases">
        <title>Aquabacterium sp. strain KMB7.</title>
        <authorList>
            <person name="Chen W.-M."/>
        </authorList>
    </citation>
    <scope>NUCLEOTIDE SEQUENCE [LARGE SCALE GENOMIC DNA]</scope>
    <source>
        <strain evidence="2 3">KMB7</strain>
    </source>
</reference>
<dbReference type="SUPFAM" id="SSF53448">
    <property type="entry name" value="Nucleotide-diphospho-sugar transferases"/>
    <property type="match status" value="1"/>
</dbReference>
<dbReference type="OrthoDB" id="9802649at2"/>
<dbReference type="AlphaFoldDB" id="A0A4Q9H2L8"/>
<dbReference type="PANTHER" id="PTHR43685:SF2">
    <property type="entry name" value="GLYCOSYLTRANSFERASE 2-LIKE DOMAIN-CONTAINING PROTEIN"/>
    <property type="match status" value="1"/>
</dbReference>
<dbReference type="InterPro" id="IPR001173">
    <property type="entry name" value="Glyco_trans_2-like"/>
</dbReference>
<evidence type="ECO:0000313" key="2">
    <source>
        <dbReference type="EMBL" id="TBO34469.1"/>
    </source>
</evidence>
<accession>A0A4Q9H2L8</accession>
<dbReference type="Proteomes" id="UP000292120">
    <property type="component" value="Unassembled WGS sequence"/>
</dbReference>
<comment type="caution">
    <text evidence="2">The sequence shown here is derived from an EMBL/GenBank/DDBJ whole genome shotgun (WGS) entry which is preliminary data.</text>
</comment>
<sequence length="539" mass="60824">MNSRAEHELCILYVYHRLDETTVRHFNLLKQYNAHHCIIPLTDAADEQLPGTVDVRAFSGPWVSLDGWRGCDTVLLRWFANRNVSAKRYVFVEWDCLCTVDLADAYAEIWNAECAARDLFLPGEKRDTSKGRYVEAEWPHFQEIERLPEADRKFAAGLVPFAGMFFSHAALQAFLDHAPVVDVISELRVGTALRKAGVPVTQFPRSLKRAIRWDPHPYMPASDGFFHPIKPAVVRPRSSTCSVLLVIGRGDDRLAARLQSIGAQTRLPDELIVVDDGASYFAKRAVRKFSKQAPFRIRNVVHDNRHGYAESIKEAFSLSEGDVLFFCDRGDVWDPEKIDASLRFMRDGGHEVVTHDWSEMVGGARRARSYFDHLAKIGLGAPAALHGGAMVAHRSFFATWGWPGERHGISLRLWMALISCVVGSRGYLRRTLVTRHKPSAGQRGLDRMLRRQRDPNVEQIGASEMDLVLLSGLSTDDVCASEELRRVLAAASEHMLEPEKYHNAANAVCQHARRLEEQVMAERRPPYAAYRYLQRALGG</sequence>
<evidence type="ECO:0000313" key="3">
    <source>
        <dbReference type="Proteomes" id="UP000292120"/>
    </source>
</evidence>
<dbReference type="InterPro" id="IPR050834">
    <property type="entry name" value="Glycosyltransf_2"/>
</dbReference>
<feature type="domain" description="Glycosyltransferase 2-like" evidence="1">
    <location>
        <begin position="252"/>
        <end position="354"/>
    </location>
</feature>
<protein>
    <submittedName>
        <fullName evidence="2">Glycosyltransferase</fullName>
    </submittedName>
</protein>
<dbReference type="GO" id="GO:0016740">
    <property type="term" value="F:transferase activity"/>
    <property type="evidence" value="ECO:0007669"/>
    <property type="project" value="UniProtKB-KW"/>
</dbReference>
<dbReference type="Gene3D" id="3.90.550.10">
    <property type="entry name" value="Spore Coat Polysaccharide Biosynthesis Protein SpsA, Chain A"/>
    <property type="match status" value="1"/>
</dbReference>
<keyword evidence="3" id="KW-1185">Reference proteome</keyword>
<gene>
    <name evidence="2" type="ORF">EYS42_03400</name>
</gene>
<name>A0A4Q9H2L8_9BURK</name>
<dbReference type="Pfam" id="PF00535">
    <property type="entry name" value="Glycos_transf_2"/>
    <property type="match status" value="1"/>
</dbReference>
<organism evidence="2 3">
    <name type="scientific">Aquabacterium lacunae</name>
    <dbReference type="NCBI Taxonomy" id="2528630"/>
    <lineage>
        <taxon>Bacteria</taxon>
        <taxon>Pseudomonadati</taxon>
        <taxon>Pseudomonadota</taxon>
        <taxon>Betaproteobacteria</taxon>
        <taxon>Burkholderiales</taxon>
        <taxon>Aquabacterium</taxon>
    </lineage>
</organism>
<dbReference type="PANTHER" id="PTHR43685">
    <property type="entry name" value="GLYCOSYLTRANSFERASE"/>
    <property type="match status" value="1"/>
</dbReference>
<dbReference type="InterPro" id="IPR029044">
    <property type="entry name" value="Nucleotide-diphossugar_trans"/>
</dbReference>
<keyword evidence="2" id="KW-0808">Transferase</keyword>
<evidence type="ECO:0000259" key="1">
    <source>
        <dbReference type="Pfam" id="PF00535"/>
    </source>
</evidence>